<dbReference type="Gene3D" id="3.40.50.300">
    <property type="entry name" value="P-loop containing nucleotide triphosphate hydrolases"/>
    <property type="match status" value="1"/>
</dbReference>
<evidence type="ECO:0000313" key="6">
    <source>
        <dbReference type="Proteomes" id="UP000178606"/>
    </source>
</evidence>
<dbReference type="CDD" id="cd03261">
    <property type="entry name" value="ABC_Org_Solvent_Resistant"/>
    <property type="match status" value="1"/>
</dbReference>
<name>A0A1F6C3N6_HANXR</name>
<dbReference type="Proteomes" id="UP000178606">
    <property type="component" value="Unassembled WGS sequence"/>
</dbReference>
<keyword evidence="2" id="KW-0547">Nucleotide-binding</keyword>
<evidence type="ECO:0000256" key="3">
    <source>
        <dbReference type="ARBA" id="ARBA00022840"/>
    </source>
</evidence>
<dbReference type="EMBL" id="MFKF01000425">
    <property type="protein sequence ID" value="OGG43819.1"/>
    <property type="molecule type" value="Genomic_DNA"/>
</dbReference>
<evidence type="ECO:0000259" key="4">
    <source>
        <dbReference type="PROSITE" id="PS50893"/>
    </source>
</evidence>
<dbReference type="Pfam" id="PF00005">
    <property type="entry name" value="ABC_tran"/>
    <property type="match status" value="1"/>
</dbReference>
<accession>A0A1F6C3N6</accession>
<dbReference type="SUPFAM" id="SSF52540">
    <property type="entry name" value="P-loop containing nucleoside triphosphate hydrolases"/>
    <property type="match status" value="1"/>
</dbReference>
<comment type="caution">
    <text evidence="5">The sequence shown here is derived from an EMBL/GenBank/DDBJ whole genome shotgun (WGS) entry which is preliminary data.</text>
</comment>
<dbReference type="PROSITE" id="PS50893">
    <property type="entry name" value="ABC_TRANSPORTER_2"/>
    <property type="match status" value="1"/>
</dbReference>
<dbReference type="PANTHER" id="PTHR43023:SF6">
    <property type="entry name" value="INTERMEMBRANE PHOSPHOLIPID TRANSPORT SYSTEM ATP-BINDING PROTEIN MLAF"/>
    <property type="match status" value="1"/>
</dbReference>
<evidence type="ECO:0000256" key="2">
    <source>
        <dbReference type="ARBA" id="ARBA00022741"/>
    </source>
</evidence>
<dbReference type="InterPro" id="IPR003439">
    <property type="entry name" value="ABC_transporter-like_ATP-bd"/>
</dbReference>
<reference evidence="5 6" key="1">
    <citation type="journal article" date="2016" name="Nat. Commun.">
        <title>Thousands of microbial genomes shed light on interconnected biogeochemical processes in an aquifer system.</title>
        <authorList>
            <person name="Anantharaman K."/>
            <person name="Brown C.T."/>
            <person name="Hug L.A."/>
            <person name="Sharon I."/>
            <person name="Castelle C.J."/>
            <person name="Probst A.J."/>
            <person name="Thomas B.C."/>
            <person name="Singh A."/>
            <person name="Wilkins M.J."/>
            <person name="Karaoz U."/>
            <person name="Brodie E.L."/>
            <person name="Williams K.H."/>
            <person name="Hubbard S.S."/>
            <person name="Banfield J.F."/>
        </authorList>
    </citation>
    <scope>NUCLEOTIDE SEQUENCE [LARGE SCALE GENOMIC DNA]</scope>
    <source>
        <strain evidence="6">RIFCSPLOWO2_12_FULL_64_10</strain>
    </source>
</reference>
<dbReference type="InterPro" id="IPR027417">
    <property type="entry name" value="P-loop_NTPase"/>
</dbReference>
<dbReference type="InterPro" id="IPR003593">
    <property type="entry name" value="AAA+_ATPase"/>
</dbReference>
<organism evidence="5 6">
    <name type="scientific">Handelsmanbacteria sp. (strain RIFCSPLOWO2_12_FULL_64_10)</name>
    <dbReference type="NCBI Taxonomy" id="1817868"/>
    <lineage>
        <taxon>Bacteria</taxon>
        <taxon>Candidatus Handelsmaniibacteriota</taxon>
    </lineage>
</organism>
<dbReference type="PROSITE" id="PS00211">
    <property type="entry name" value="ABC_TRANSPORTER_1"/>
    <property type="match status" value="1"/>
</dbReference>
<evidence type="ECO:0000313" key="5">
    <source>
        <dbReference type="EMBL" id="OGG43819.1"/>
    </source>
</evidence>
<dbReference type="GO" id="GO:0016887">
    <property type="term" value="F:ATP hydrolysis activity"/>
    <property type="evidence" value="ECO:0007669"/>
    <property type="project" value="InterPro"/>
</dbReference>
<dbReference type="AlphaFoldDB" id="A0A1F6C3N6"/>
<dbReference type="SMART" id="SM00382">
    <property type="entry name" value="AAA"/>
    <property type="match status" value="1"/>
</dbReference>
<dbReference type="GO" id="GO:0005524">
    <property type="term" value="F:ATP binding"/>
    <property type="evidence" value="ECO:0007669"/>
    <property type="project" value="UniProtKB-KW"/>
</dbReference>
<feature type="domain" description="ABC transporter" evidence="4">
    <location>
        <begin position="8"/>
        <end position="244"/>
    </location>
</feature>
<dbReference type="InterPro" id="IPR017871">
    <property type="entry name" value="ABC_transporter-like_CS"/>
</dbReference>
<dbReference type="PANTHER" id="PTHR43023">
    <property type="entry name" value="PROTEIN TRIGALACTOSYLDIACYLGLYCEROL 3, CHLOROPLASTIC"/>
    <property type="match status" value="1"/>
</dbReference>
<sequence>MVSDGAVIQFEDVHKSFDENHVLRGLSFDVPKGKVTTILGPSGSGKSVLLKHIIGVLKADSGTVRVLGQDVARLNRSGVQALRKRIGVLFQSSALFDSMSVLENVAFGLRMHAKMPEGEVRAKVAECLRRVNLSGVEDMAPSELSGGMRKRAALARAIAMDPAIILYDEPTTGLDPKTTNVVGDLILDIQGQIDITAIVVTHDMPLALRISDKIALIYRGVIASQGTPKEIETSEEDIIRRFVRGEL</sequence>
<protein>
    <submittedName>
        <fullName evidence="5">ABC transporter ATP-binding protein</fullName>
    </submittedName>
</protein>
<evidence type="ECO:0000256" key="1">
    <source>
        <dbReference type="ARBA" id="ARBA00022448"/>
    </source>
</evidence>
<gene>
    <name evidence="5" type="ORF">A3F84_20200</name>
</gene>
<keyword evidence="3 5" id="KW-0067">ATP-binding</keyword>
<keyword evidence="1" id="KW-0813">Transport</keyword>
<proteinExistence type="predicted"/>